<evidence type="ECO:0000313" key="7">
    <source>
        <dbReference type="Proteomes" id="UP000289200"/>
    </source>
</evidence>
<feature type="region of interest" description="Disordered" evidence="4">
    <location>
        <begin position="1"/>
        <end position="24"/>
    </location>
</feature>
<gene>
    <name evidence="6" type="primary">rspR_1</name>
    <name evidence="6" type="ORF">RHODGE_RHODGE_00144</name>
</gene>
<dbReference type="EMBL" id="UWOC01000010">
    <property type="protein sequence ID" value="VCU07054.1"/>
    <property type="molecule type" value="Genomic_DNA"/>
</dbReference>
<keyword evidence="2" id="KW-0238">DNA-binding</keyword>
<dbReference type="Proteomes" id="UP000289200">
    <property type="component" value="Unassembled WGS sequence"/>
</dbReference>
<dbReference type="InterPro" id="IPR011711">
    <property type="entry name" value="GntR_C"/>
</dbReference>
<dbReference type="SUPFAM" id="SSF46785">
    <property type="entry name" value="Winged helix' DNA-binding domain"/>
    <property type="match status" value="1"/>
</dbReference>
<dbReference type="InterPro" id="IPR008920">
    <property type="entry name" value="TF_FadR/GntR_C"/>
</dbReference>
<dbReference type="Pfam" id="PF00392">
    <property type="entry name" value="GntR"/>
    <property type="match status" value="1"/>
</dbReference>
<dbReference type="GO" id="GO:0003677">
    <property type="term" value="F:DNA binding"/>
    <property type="evidence" value="ECO:0007669"/>
    <property type="project" value="UniProtKB-KW"/>
</dbReference>
<dbReference type="GO" id="GO:0003700">
    <property type="term" value="F:DNA-binding transcription factor activity"/>
    <property type="evidence" value="ECO:0007669"/>
    <property type="project" value="InterPro"/>
</dbReference>
<dbReference type="SUPFAM" id="SSF48008">
    <property type="entry name" value="GntR ligand-binding domain-like"/>
    <property type="match status" value="1"/>
</dbReference>
<evidence type="ECO:0000313" key="6">
    <source>
        <dbReference type="EMBL" id="VCU07054.1"/>
    </source>
</evidence>
<dbReference type="InterPro" id="IPR036388">
    <property type="entry name" value="WH-like_DNA-bd_sf"/>
</dbReference>
<dbReference type="SMART" id="SM00345">
    <property type="entry name" value="HTH_GNTR"/>
    <property type="match status" value="1"/>
</dbReference>
<dbReference type="InterPro" id="IPR000524">
    <property type="entry name" value="Tscrpt_reg_HTH_GntR"/>
</dbReference>
<keyword evidence="7" id="KW-1185">Reference proteome</keyword>
<protein>
    <submittedName>
        <fullName evidence="6">HTH-type transcriptional repressor RspR</fullName>
    </submittedName>
</protein>
<dbReference type="PANTHER" id="PTHR43537">
    <property type="entry name" value="TRANSCRIPTIONAL REGULATOR, GNTR FAMILY"/>
    <property type="match status" value="1"/>
</dbReference>
<evidence type="ECO:0000256" key="1">
    <source>
        <dbReference type="ARBA" id="ARBA00023015"/>
    </source>
</evidence>
<evidence type="ECO:0000256" key="2">
    <source>
        <dbReference type="ARBA" id="ARBA00023125"/>
    </source>
</evidence>
<dbReference type="RefSeq" id="WP_371851650.1">
    <property type="nucleotide sequence ID" value="NZ_UWOC01000010.1"/>
</dbReference>
<dbReference type="CDD" id="cd07377">
    <property type="entry name" value="WHTH_GntR"/>
    <property type="match status" value="1"/>
</dbReference>
<evidence type="ECO:0000256" key="4">
    <source>
        <dbReference type="SAM" id="MobiDB-lite"/>
    </source>
</evidence>
<comment type="caution">
    <text evidence="6">The sequence shown here is derived from an EMBL/GenBank/DDBJ whole genome shotgun (WGS) entry which is preliminary data.</text>
</comment>
<dbReference type="Gene3D" id="1.10.10.10">
    <property type="entry name" value="Winged helix-like DNA-binding domain superfamily/Winged helix DNA-binding domain"/>
    <property type="match status" value="1"/>
</dbReference>
<dbReference type="Gene3D" id="1.20.120.530">
    <property type="entry name" value="GntR ligand-binding domain-like"/>
    <property type="match status" value="1"/>
</dbReference>
<dbReference type="PROSITE" id="PS50949">
    <property type="entry name" value="HTH_GNTR"/>
    <property type="match status" value="1"/>
</dbReference>
<dbReference type="PRINTS" id="PR00035">
    <property type="entry name" value="HTHGNTR"/>
</dbReference>
<dbReference type="InterPro" id="IPR036390">
    <property type="entry name" value="WH_DNA-bd_sf"/>
</dbReference>
<keyword evidence="1" id="KW-0805">Transcription regulation</keyword>
<keyword evidence="3" id="KW-0804">Transcription</keyword>
<evidence type="ECO:0000259" key="5">
    <source>
        <dbReference type="PROSITE" id="PS50949"/>
    </source>
</evidence>
<dbReference type="Pfam" id="PF07729">
    <property type="entry name" value="FCD"/>
    <property type="match status" value="1"/>
</dbReference>
<reference evidence="7" key="1">
    <citation type="submission" date="2018-10" db="EMBL/GenBank/DDBJ databases">
        <authorList>
            <person name="Peiro R."/>
            <person name="Begona"/>
            <person name="Cbmso G."/>
            <person name="Lopez M."/>
            <person name="Gonzalez S."/>
            <person name="Sacristan E."/>
            <person name="Castillo E."/>
        </authorList>
    </citation>
    <scope>NUCLEOTIDE SEQUENCE [LARGE SCALE GENOMIC DNA]</scope>
</reference>
<dbReference type="PANTHER" id="PTHR43537:SF50">
    <property type="entry name" value="TRANSCRIPTIONAL REGULATORY PROTEIN"/>
    <property type="match status" value="1"/>
</dbReference>
<accession>A0A447CPJ4</accession>
<name>A0A447CPJ4_9BRAD</name>
<dbReference type="AlphaFoldDB" id="A0A447CPJ4"/>
<proteinExistence type="predicted"/>
<sequence>MSGRTDEQATDGTGPARAPDERGPIVRQTLHDAVVSRVRDLIVDGTLASGTRIHESNLGRELGVSRTPLREALKYLASEGLIELSPGRGAVVRQFSAKDIRDSLIVLGELEGLAGRLACAHASESQIAEVAAMHARMVAMYEARDRLPYFKLNQEIHTAIVRISGNEALVDVHGIIQARLRRVRYLGHQGPENWAQAVTEHEQFVTLLRARDADGLARALAHHMDATWERVKNEV</sequence>
<feature type="domain" description="HTH gntR-type" evidence="5">
    <location>
        <begin position="28"/>
        <end position="95"/>
    </location>
</feature>
<evidence type="ECO:0000256" key="3">
    <source>
        <dbReference type="ARBA" id="ARBA00023163"/>
    </source>
</evidence>
<dbReference type="SMART" id="SM00895">
    <property type="entry name" value="FCD"/>
    <property type="match status" value="1"/>
</dbReference>
<organism evidence="6 7">
    <name type="scientific">Rhodoplanes serenus</name>
    <dbReference type="NCBI Taxonomy" id="200615"/>
    <lineage>
        <taxon>Bacteria</taxon>
        <taxon>Pseudomonadati</taxon>
        <taxon>Pseudomonadota</taxon>
        <taxon>Alphaproteobacteria</taxon>
        <taxon>Hyphomicrobiales</taxon>
        <taxon>Nitrobacteraceae</taxon>
        <taxon>Rhodoplanes</taxon>
    </lineage>
</organism>